<protein>
    <submittedName>
        <fullName evidence="3">Tetratricopeptide repeat protein</fullName>
    </submittedName>
</protein>
<dbReference type="EMBL" id="JAQQXT010000026">
    <property type="protein sequence ID" value="MDC8774522.1"/>
    <property type="molecule type" value="Genomic_DNA"/>
</dbReference>
<feature type="chain" id="PRO_5046626267" evidence="2">
    <location>
        <begin position="25"/>
        <end position="222"/>
    </location>
</feature>
<feature type="signal peptide" evidence="2">
    <location>
        <begin position="1"/>
        <end position="24"/>
    </location>
</feature>
<name>A0ABT5KKQ5_9BURK</name>
<gene>
    <name evidence="3" type="ORF">PRZ03_23410</name>
</gene>
<accession>A0ABT5KKQ5</accession>
<keyword evidence="2" id="KW-0732">Signal</keyword>
<organism evidence="3 4">
    <name type="scientific">Roseateles albus</name>
    <dbReference type="NCBI Taxonomy" id="2987525"/>
    <lineage>
        <taxon>Bacteria</taxon>
        <taxon>Pseudomonadati</taxon>
        <taxon>Pseudomonadota</taxon>
        <taxon>Betaproteobacteria</taxon>
        <taxon>Burkholderiales</taxon>
        <taxon>Sphaerotilaceae</taxon>
        <taxon>Roseateles</taxon>
    </lineage>
</organism>
<comment type="caution">
    <text evidence="3">The sequence shown here is derived from an EMBL/GenBank/DDBJ whole genome shotgun (WGS) entry which is preliminary data.</text>
</comment>
<dbReference type="Proteomes" id="UP001221189">
    <property type="component" value="Unassembled WGS sequence"/>
</dbReference>
<dbReference type="Pfam" id="PF08238">
    <property type="entry name" value="Sel1"/>
    <property type="match status" value="4"/>
</dbReference>
<dbReference type="SUPFAM" id="SSF81901">
    <property type="entry name" value="HCP-like"/>
    <property type="match status" value="1"/>
</dbReference>
<keyword evidence="4" id="KW-1185">Reference proteome</keyword>
<dbReference type="PANTHER" id="PTHR46430:SF2">
    <property type="entry name" value="CHITIN SYNTHASE REGULATORY FACTOR 4"/>
    <property type="match status" value="1"/>
</dbReference>
<dbReference type="Gene3D" id="1.25.40.10">
    <property type="entry name" value="Tetratricopeptide repeat domain"/>
    <property type="match status" value="1"/>
</dbReference>
<dbReference type="PANTHER" id="PTHR46430">
    <property type="entry name" value="PROTEIN SKT5-RELATED"/>
    <property type="match status" value="1"/>
</dbReference>
<dbReference type="SMART" id="SM00671">
    <property type="entry name" value="SEL1"/>
    <property type="match status" value="4"/>
</dbReference>
<evidence type="ECO:0000313" key="3">
    <source>
        <dbReference type="EMBL" id="MDC8774522.1"/>
    </source>
</evidence>
<reference evidence="3 4" key="1">
    <citation type="submission" date="2022-10" db="EMBL/GenBank/DDBJ databases">
        <title>Paucibacter sp. hw1 Genome sequencing.</title>
        <authorList>
            <person name="Park S."/>
        </authorList>
    </citation>
    <scope>NUCLEOTIDE SEQUENCE [LARGE SCALE GENOMIC DNA]</scope>
    <source>
        <strain evidence="4">hw1</strain>
    </source>
</reference>
<evidence type="ECO:0000256" key="2">
    <source>
        <dbReference type="SAM" id="SignalP"/>
    </source>
</evidence>
<dbReference type="InterPro" id="IPR006597">
    <property type="entry name" value="Sel1-like"/>
</dbReference>
<evidence type="ECO:0000256" key="1">
    <source>
        <dbReference type="ARBA" id="ARBA00022737"/>
    </source>
</evidence>
<dbReference type="InterPro" id="IPR051726">
    <property type="entry name" value="Chitin_Synth_Reg"/>
</dbReference>
<dbReference type="RefSeq" id="WP_273602517.1">
    <property type="nucleotide sequence ID" value="NZ_JAQQXT010000026.1"/>
</dbReference>
<sequence length="222" mass="23807">MSTRLQSSFAVALMLAALVGSPRAQTAATPLELAVEAYESGDLKTAARSFTALSAKRDPLGDYNLAMMHLRAELPKPNPLEAKRLLERAAAKGLVRAELALGQLYEQGVLGKPELAASTVWYARAAEHGSVDAQVALATAYYLGRGAPLDMKQAARWFREAATGGDVGAQYLLASMYETGLGLPADLRLARYWYDIAARNGDEAAPSKLIDLDRRLAAEPTT</sequence>
<dbReference type="InterPro" id="IPR011990">
    <property type="entry name" value="TPR-like_helical_dom_sf"/>
</dbReference>
<keyword evidence="1" id="KW-0677">Repeat</keyword>
<evidence type="ECO:0000313" key="4">
    <source>
        <dbReference type="Proteomes" id="UP001221189"/>
    </source>
</evidence>
<proteinExistence type="predicted"/>